<evidence type="ECO:0000256" key="1">
    <source>
        <dbReference type="SAM" id="MobiDB-lite"/>
    </source>
</evidence>
<dbReference type="AlphaFoldDB" id="A0A8X6R2I3"/>
<protein>
    <submittedName>
        <fullName evidence="2">Uncharacterized protein</fullName>
    </submittedName>
</protein>
<gene>
    <name evidence="2" type="ORF">TNCV_1530341</name>
</gene>
<dbReference type="Proteomes" id="UP000887159">
    <property type="component" value="Unassembled WGS sequence"/>
</dbReference>
<evidence type="ECO:0000313" key="2">
    <source>
        <dbReference type="EMBL" id="GFX86945.1"/>
    </source>
</evidence>
<feature type="region of interest" description="Disordered" evidence="1">
    <location>
        <begin position="172"/>
        <end position="217"/>
    </location>
</feature>
<organism evidence="2 3">
    <name type="scientific">Trichonephila clavipes</name>
    <name type="common">Golden silk orbweaver</name>
    <name type="synonym">Nephila clavipes</name>
    <dbReference type="NCBI Taxonomy" id="2585209"/>
    <lineage>
        <taxon>Eukaryota</taxon>
        <taxon>Metazoa</taxon>
        <taxon>Ecdysozoa</taxon>
        <taxon>Arthropoda</taxon>
        <taxon>Chelicerata</taxon>
        <taxon>Arachnida</taxon>
        <taxon>Araneae</taxon>
        <taxon>Araneomorphae</taxon>
        <taxon>Entelegynae</taxon>
        <taxon>Araneoidea</taxon>
        <taxon>Nephilidae</taxon>
        <taxon>Trichonephila</taxon>
    </lineage>
</organism>
<accession>A0A8X6R2I3</accession>
<sequence>MPGKLRVFTARQDASSSAGQGRARQDASSSAVKARLRDFERASRGDSRFGRRGDMTSTPNWSDMTDSTDKSAAITTGLGASPSQTVIGEDHIAENSDIFREAIQARNIYAAWARKLTNAKPSDPDVQLYHQEVKKAGETVENLLIKLNVPLFKIPASEKELDRIVFRVKNKPAVPTPSKNQEAEKPTAVPPPPSNSARKGRKAKRSVDSEGFAPPSSLSGKLALPVCPLHLLLPLLPRLLLKTRVWKEKRKKWILRNQPSCKIRSWCPR</sequence>
<comment type="caution">
    <text evidence="2">The sequence shown here is derived from an EMBL/GenBank/DDBJ whole genome shotgun (WGS) entry which is preliminary data.</text>
</comment>
<feature type="compositionally biased region" description="Polar residues" evidence="1">
    <location>
        <begin position="55"/>
        <end position="65"/>
    </location>
</feature>
<name>A0A8X6R2I3_TRICX</name>
<evidence type="ECO:0000313" key="3">
    <source>
        <dbReference type="Proteomes" id="UP000887159"/>
    </source>
</evidence>
<keyword evidence="3" id="KW-1185">Reference proteome</keyword>
<dbReference type="EMBL" id="BMAU01021017">
    <property type="protein sequence ID" value="GFX86945.1"/>
    <property type="molecule type" value="Genomic_DNA"/>
</dbReference>
<proteinExistence type="predicted"/>
<reference evidence="2" key="1">
    <citation type="submission" date="2020-08" db="EMBL/GenBank/DDBJ databases">
        <title>Multicomponent nature underlies the extraordinary mechanical properties of spider dragline silk.</title>
        <authorList>
            <person name="Kono N."/>
            <person name="Nakamura H."/>
            <person name="Mori M."/>
            <person name="Yoshida Y."/>
            <person name="Ohtoshi R."/>
            <person name="Malay A.D."/>
            <person name="Moran D.A.P."/>
            <person name="Tomita M."/>
            <person name="Numata K."/>
            <person name="Arakawa K."/>
        </authorList>
    </citation>
    <scope>NUCLEOTIDE SEQUENCE</scope>
</reference>
<feature type="compositionally biased region" description="Basic and acidic residues" evidence="1">
    <location>
        <begin position="35"/>
        <end position="54"/>
    </location>
</feature>
<feature type="region of interest" description="Disordered" evidence="1">
    <location>
        <begin position="1"/>
        <end position="67"/>
    </location>
</feature>